<feature type="region of interest" description="Disordered" evidence="6">
    <location>
        <begin position="1991"/>
        <end position="2014"/>
    </location>
</feature>
<feature type="compositionally biased region" description="Polar residues" evidence="6">
    <location>
        <begin position="1587"/>
        <end position="1601"/>
    </location>
</feature>
<comment type="caution">
    <text evidence="7">The sequence shown here is derived from an EMBL/GenBank/DDBJ whole genome shotgun (WGS) entry which is preliminary data.</text>
</comment>
<dbReference type="InterPro" id="IPR003822">
    <property type="entry name" value="PAH"/>
</dbReference>
<dbReference type="GO" id="GO:0005634">
    <property type="term" value="C:nucleus"/>
    <property type="evidence" value="ECO:0007669"/>
    <property type="project" value="UniProtKB-SubCell"/>
</dbReference>
<feature type="compositionally biased region" description="Basic and acidic residues" evidence="6">
    <location>
        <begin position="567"/>
        <end position="578"/>
    </location>
</feature>
<feature type="region of interest" description="Disordered" evidence="6">
    <location>
        <begin position="558"/>
        <end position="619"/>
    </location>
</feature>
<evidence type="ECO:0000313" key="7">
    <source>
        <dbReference type="EMBL" id="KAK8389239.1"/>
    </source>
</evidence>
<dbReference type="Pfam" id="PF02671">
    <property type="entry name" value="PAH"/>
    <property type="match status" value="1"/>
</dbReference>
<feature type="compositionally biased region" description="Acidic residues" evidence="6">
    <location>
        <begin position="96"/>
        <end position="175"/>
    </location>
</feature>
<dbReference type="GO" id="GO:0006355">
    <property type="term" value="P:regulation of DNA-templated transcription"/>
    <property type="evidence" value="ECO:0007669"/>
    <property type="project" value="InterPro"/>
</dbReference>
<dbReference type="Gene3D" id="1.20.1160.11">
    <property type="entry name" value="Paired amphipathic helix"/>
    <property type="match status" value="1"/>
</dbReference>
<keyword evidence="4 5" id="KW-0539">Nucleus</keyword>
<keyword evidence="8" id="KW-1185">Reference proteome</keyword>
<feature type="region of interest" description="Disordered" evidence="6">
    <location>
        <begin position="307"/>
        <end position="384"/>
    </location>
</feature>
<feature type="compositionally biased region" description="Polar residues" evidence="6">
    <location>
        <begin position="9"/>
        <end position="20"/>
    </location>
</feature>
<protein>
    <recommendedName>
        <fullName evidence="9">GON-4-like protein</fullName>
    </recommendedName>
</protein>
<evidence type="ECO:0000256" key="1">
    <source>
        <dbReference type="ARBA" id="ARBA00004123"/>
    </source>
</evidence>
<feature type="compositionally biased region" description="Polar residues" evidence="6">
    <location>
        <begin position="1217"/>
        <end position="1247"/>
    </location>
</feature>
<dbReference type="InterPro" id="IPR036600">
    <property type="entry name" value="PAH_sf"/>
</dbReference>
<evidence type="ECO:0000256" key="4">
    <source>
        <dbReference type="ARBA" id="ARBA00023242"/>
    </source>
</evidence>
<feature type="compositionally biased region" description="Basic and acidic residues" evidence="6">
    <location>
        <begin position="1272"/>
        <end position="1301"/>
    </location>
</feature>
<dbReference type="PANTHER" id="PTHR16088:SF3">
    <property type="entry name" value="GON-4-LIKE PROTEIN"/>
    <property type="match status" value="1"/>
</dbReference>
<feature type="region of interest" description="Disordered" evidence="6">
    <location>
        <begin position="1"/>
        <end position="191"/>
    </location>
</feature>
<dbReference type="Proteomes" id="UP001487740">
    <property type="component" value="Unassembled WGS sequence"/>
</dbReference>
<dbReference type="PANTHER" id="PTHR16088">
    <property type="entry name" value="YY1 ASSOCIATED PROTEIN-RELATED"/>
    <property type="match status" value="1"/>
</dbReference>
<comment type="subcellular location">
    <subcellularLocation>
        <location evidence="1 5">Nucleus</location>
    </subcellularLocation>
</comment>
<evidence type="ECO:0000256" key="2">
    <source>
        <dbReference type="ARBA" id="ARBA00023015"/>
    </source>
</evidence>
<proteinExistence type="predicted"/>
<feature type="compositionally biased region" description="Basic residues" evidence="6">
    <location>
        <begin position="414"/>
        <end position="428"/>
    </location>
</feature>
<dbReference type="SUPFAM" id="SSF47762">
    <property type="entry name" value="PAH2 domain"/>
    <property type="match status" value="2"/>
</dbReference>
<feature type="region of interest" description="Disordered" evidence="6">
    <location>
        <begin position="1570"/>
        <end position="1679"/>
    </location>
</feature>
<feature type="compositionally biased region" description="Basic and acidic residues" evidence="6">
    <location>
        <begin position="330"/>
        <end position="339"/>
    </location>
</feature>
<dbReference type="InterPro" id="IPR052435">
    <property type="entry name" value="YY1-Transcr_Regul"/>
</dbReference>
<evidence type="ECO:0000256" key="3">
    <source>
        <dbReference type="ARBA" id="ARBA00023163"/>
    </source>
</evidence>
<evidence type="ECO:0000256" key="5">
    <source>
        <dbReference type="PROSITE-ProRule" id="PRU00810"/>
    </source>
</evidence>
<feature type="compositionally biased region" description="Polar residues" evidence="6">
    <location>
        <begin position="583"/>
        <end position="619"/>
    </location>
</feature>
<organism evidence="7 8">
    <name type="scientific">Scylla paramamosain</name>
    <name type="common">Mud crab</name>
    <dbReference type="NCBI Taxonomy" id="85552"/>
    <lineage>
        <taxon>Eukaryota</taxon>
        <taxon>Metazoa</taxon>
        <taxon>Ecdysozoa</taxon>
        <taxon>Arthropoda</taxon>
        <taxon>Crustacea</taxon>
        <taxon>Multicrustacea</taxon>
        <taxon>Malacostraca</taxon>
        <taxon>Eumalacostraca</taxon>
        <taxon>Eucarida</taxon>
        <taxon>Decapoda</taxon>
        <taxon>Pleocyemata</taxon>
        <taxon>Brachyura</taxon>
        <taxon>Eubrachyura</taxon>
        <taxon>Portunoidea</taxon>
        <taxon>Portunidae</taxon>
        <taxon>Portuninae</taxon>
        <taxon>Scylla</taxon>
    </lineage>
</organism>
<evidence type="ECO:0008006" key="9">
    <source>
        <dbReference type="Google" id="ProtNLM"/>
    </source>
</evidence>
<accession>A0AAW0TNC6</accession>
<evidence type="ECO:0000313" key="8">
    <source>
        <dbReference type="Proteomes" id="UP001487740"/>
    </source>
</evidence>
<evidence type="ECO:0000256" key="6">
    <source>
        <dbReference type="SAM" id="MobiDB-lite"/>
    </source>
</evidence>
<feature type="compositionally biased region" description="Low complexity" evidence="6">
    <location>
        <begin position="1938"/>
        <end position="1951"/>
    </location>
</feature>
<sequence length="2014" mass="225180">MDLGKTKKQLTTSLEQQQHQIPYADGCNFGEEQNVLQDGASIPSSKTSIEETETHKDQDGTHSNTESERRMEETGEEEKSKKNKKMEFPDMSEPGLSEENEEEDEDYGEGEEDEELEEEEEVEEEEEEDELEEEEEEEEEEEDEGEEEEEEDEEEEEEEEEEDIEGEEIDVENLENAERMEEVITEKKMNRTDNEVNLGNIKEVEKKKEEIVSFDKKRKKEEELITDEEGISKRKKGKVEQQKEMDKEEEEEEEEEEAIISTPAQRKEVETTETETEDSEVEDFPTEGLLQELHFLNASCERRHLQKGALSQVHKTPKKQKKLDFGTPSEDSKVREENRSGSSSAKRKRARKSTTPSPHKIHPGQSPKMKSNKISPVVKGEDEEYQNYNECYTSEDEEDDEGALTIVAHDESPKKRKGTSPPKSKKKMRGEEGSEAAGEVPQEVIELIQSGIDEMLEEKAERTHLTAIHVKNIIKNVMTDENVLAMVRNTVLGIPVGGSAGSAVYEPTLTRAKTKELMEQQAAGRGQSNIWAGLSNHSPVATSTFTPETQALVSVDFPDEDEDEEYKPEADDQLHSDEESLVSAGSPSTPSNIQSASTPGSHHSLNTPCSSRSVDVGTPSSQVPVLFKTPSFQKKSVQRVLSFDKVPKQEQEVVSQRTRSKLPLTETPLECLEMAFRPPDVTTDMYETEVDNEEWKEFLIDFIHPLKSTEVGEDEEADPEYNILEDKEDALDLREEMRGDRAVQISKKEIQQLMTELLDTLDGDERSEPIRAHLSQHIVAREVKKSSFKVSQPNQQQEDGSAQGSIWVEVMTAKFTPTQLEVLQCQMIQHVQLLTTSVLMAHGSHQFPELKEVADASVKNLEEMKITSESCSFQNTFFNPVNLSAALDVVSSLKDMSSCAKDESSSSSNTSEIPPDIVDLVLNSTAFPYPHLLPTRMFQLPTMRGFNKVVFLPSEDILMALGLERYLNPKYHAEKCRRPQHRILMEALTEITSSILVAKTARQAANRVKNIRSRGRDTPNNPVLQYLETGMMEIPSAMPDPLLPFFPCPVHAMPEASLRNPFKAVVKKQQFALRKQQKANYKAALHCDLRALEAKFKGVGGIKHQIHNIVIIHPPEGSSIIPLTSCVSNIPPPLNLPDIKISESSTQSQENCIEAETDKSCTISKVSENKQCSQSIESTSDEKLDSNHSSLVDDVHIVCGGELTSVMSPQGERDTFSDSLSVTQTQDSGKNLEDNSTAHPQSQSTENESLELSGPECDSSRRTLESGNNTVEKLREIIPHMEEEVILDDERQSSDSHRDTNDEASEINIQADSVVKESIINSESISESLKVYSKNDESPSSENMPLLQCSADRASLCDSAAPSTPEKLSPRTASFPSQHLYLCTPFSTPQKPEDECSSPVSLSASTLCTPILTAPALTNSPEKALQELRQRNLTAELETYEELHGVAGRPIKSVLHSKDQSVQQVGAKGKATMPVRTVTQSPITALATSVHEGSVLSKERQGRSVHLINVTSHKPETSLRKISPAKTFKSPLKTSPLKQVSPILRKYHKYSPKRNIRSRKLLPILPKFTAVRHRLTPKPQKAPPTDASENASAQGKVSQHSSRCESVLHRSKQHQGENGDLLPLEDQLGGEGVSTSPRSRPGQHRLEEDFEEDALEEEEEEDEDEEEEDEDDDLAAEQQREEHLAALLKASSTITLRRSGGGGDGGVGEHGVERKLTKQQRRLQARISALSSVPDPAAQDKFMAQSYLMRVREALVAQDPACFKRFLFILNDFTENPDRSPIQLYNQLYEVLSDFPHLLEEFVAFLLPQQAIALGKYAQYCAIHRMRDFLEKLELQFGKQPQYIQKIIRLLQSFQGRPSLDLAEVKTAITPLLRYPHLVESFTQCFPSQPPPPSLQSDFEDLKLERSGSVDSMEDLVLPDDDTSSSPSQCACPCHSNAPSTHPTQPTAQPHTRTDHCHSCALRFSEGRVYLQCGKTLRPARVTYTDSQRGVKVTPFGESNTEAQGEAAKESTGS</sequence>
<dbReference type="EMBL" id="JARAKH010000028">
    <property type="protein sequence ID" value="KAK8389239.1"/>
    <property type="molecule type" value="Genomic_DNA"/>
</dbReference>
<feature type="compositionally biased region" description="Acidic residues" evidence="6">
    <location>
        <begin position="271"/>
        <end position="285"/>
    </location>
</feature>
<feature type="compositionally biased region" description="Acidic residues" evidence="6">
    <location>
        <begin position="247"/>
        <end position="258"/>
    </location>
</feature>
<keyword evidence="3" id="KW-0804">Transcription</keyword>
<feature type="compositionally biased region" description="Basic and acidic residues" evidence="6">
    <location>
        <begin position="176"/>
        <end position="191"/>
    </location>
</feature>
<feature type="region of interest" description="Disordered" evidence="6">
    <location>
        <begin position="1205"/>
        <end position="1307"/>
    </location>
</feature>
<feature type="region of interest" description="Disordered" evidence="6">
    <location>
        <begin position="218"/>
        <end position="288"/>
    </location>
</feature>
<dbReference type="GO" id="GO:0003712">
    <property type="term" value="F:transcription coregulator activity"/>
    <property type="evidence" value="ECO:0007669"/>
    <property type="project" value="TreeGrafter"/>
</dbReference>
<dbReference type="PROSITE" id="PS51477">
    <property type="entry name" value="PAH"/>
    <property type="match status" value="1"/>
</dbReference>
<keyword evidence="2" id="KW-0805">Transcription regulation</keyword>
<feature type="region of interest" description="Disordered" evidence="6">
    <location>
        <begin position="1920"/>
        <end position="1951"/>
    </location>
</feature>
<feature type="compositionally biased region" description="Acidic residues" evidence="6">
    <location>
        <begin position="1648"/>
        <end position="1675"/>
    </location>
</feature>
<feature type="compositionally biased region" description="Basic and acidic residues" evidence="6">
    <location>
        <begin position="48"/>
        <end position="88"/>
    </location>
</feature>
<gene>
    <name evidence="7" type="ORF">O3P69_020882</name>
</gene>
<reference evidence="7 8" key="1">
    <citation type="submission" date="2023-03" db="EMBL/GenBank/DDBJ databases">
        <title>High-quality genome of Scylla paramamosain provides insights in environmental adaptation.</title>
        <authorList>
            <person name="Zhang L."/>
        </authorList>
    </citation>
    <scope>NUCLEOTIDE SEQUENCE [LARGE SCALE GENOMIC DNA]</scope>
    <source>
        <strain evidence="7">LZ_2023a</strain>
        <tissue evidence="7">Muscle</tissue>
    </source>
</reference>
<feature type="region of interest" description="Disordered" evidence="6">
    <location>
        <begin position="406"/>
        <end position="439"/>
    </location>
</feature>
<name>A0AAW0TNC6_SCYPA</name>